<accession>A0A484GQS0</accession>
<protein>
    <recommendedName>
        <fullName evidence="4">Transmembrane protein 71</fullName>
    </recommendedName>
</protein>
<reference evidence="2 3" key="1">
    <citation type="journal article" date="2018" name="Genomics">
        <title>Molecular footprints of inshore aquatic adaptation in Indo-Pacific humpback dolphin (Sousa chinensis).</title>
        <authorList>
            <person name="Ming Y."/>
            <person name="Jian J."/>
            <person name="Yu F."/>
            <person name="Yu X."/>
            <person name="Wang J."/>
            <person name="Liu W."/>
        </authorList>
    </citation>
    <scope>NUCLEOTIDE SEQUENCE [LARGE SCALE GENOMIC DNA]</scope>
    <source>
        <strain evidence="2">MY-2018</strain>
        <tissue evidence="2">Skin</tissue>
    </source>
</reference>
<dbReference type="InterPro" id="IPR027975">
    <property type="entry name" value="TMEM71"/>
</dbReference>
<dbReference type="Pfam" id="PF15121">
    <property type="entry name" value="TMEM71"/>
    <property type="match status" value="1"/>
</dbReference>
<organism evidence="2 3">
    <name type="scientific">Sousa chinensis</name>
    <name type="common">Indo-pacific humpbacked dolphin</name>
    <name type="synonym">Steno chinensis</name>
    <dbReference type="NCBI Taxonomy" id="103600"/>
    <lineage>
        <taxon>Eukaryota</taxon>
        <taxon>Metazoa</taxon>
        <taxon>Chordata</taxon>
        <taxon>Craniata</taxon>
        <taxon>Vertebrata</taxon>
        <taxon>Euteleostomi</taxon>
        <taxon>Mammalia</taxon>
        <taxon>Eutheria</taxon>
        <taxon>Laurasiatheria</taxon>
        <taxon>Artiodactyla</taxon>
        <taxon>Whippomorpha</taxon>
        <taxon>Cetacea</taxon>
        <taxon>Odontoceti</taxon>
        <taxon>Delphinidae</taxon>
        <taxon>Sousa</taxon>
    </lineage>
</organism>
<evidence type="ECO:0000313" key="2">
    <source>
        <dbReference type="EMBL" id="TEA37839.1"/>
    </source>
</evidence>
<dbReference type="EMBL" id="QWLN02005128">
    <property type="protein sequence ID" value="TEA37839.1"/>
    <property type="molecule type" value="Genomic_DNA"/>
</dbReference>
<feature type="transmembrane region" description="Helical" evidence="1">
    <location>
        <begin position="217"/>
        <end position="239"/>
    </location>
</feature>
<gene>
    <name evidence="2" type="ORF">DBR06_SOUSAS1410063</name>
</gene>
<dbReference type="PANTHER" id="PTHR35255:SF1">
    <property type="entry name" value="TRANSMEMBRANE PROTEIN 71"/>
    <property type="match status" value="1"/>
</dbReference>
<keyword evidence="3" id="KW-1185">Reference proteome</keyword>
<evidence type="ECO:0000256" key="1">
    <source>
        <dbReference type="SAM" id="Phobius"/>
    </source>
</evidence>
<name>A0A484GQS0_SOUCH</name>
<dbReference type="Proteomes" id="UP000295264">
    <property type="component" value="Unassembled WGS sequence"/>
</dbReference>
<keyword evidence="1" id="KW-0812">Transmembrane</keyword>
<comment type="caution">
    <text evidence="2">The sequence shown here is derived from an EMBL/GenBank/DDBJ whole genome shotgun (WGS) entry which is preliminary data.</text>
</comment>
<feature type="non-terminal residue" evidence="2">
    <location>
        <position position="1"/>
    </location>
</feature>
<evidence type="ECO:0008006" key="4">
    <source>
        <dbReference type="Google" id="ProtNLM"/>
    </source>
</evidence>
<keyword evidence="1" id="KW-0472">Membrane</keyword>
<dbReference type="PANTHER" id="PTHR35255">
    <property type="entry name" value="TRANSMEMBRANE PROTEIN 71"/>
    <property type="match status" value="1"/>
</dbReference>
<keyword evidence="1" id="KW-1133">Transmembrane helix</keyword>
<evidence type="ECO:0000313" key="3">
    <source>
        <dbReference type="Proteomes" id="UP000295264"/>
    </source>
</evidence>
<sequence length="269" mass="30016">FVCDFLDGNSPFDCCPIDPLTDSHLTCRRSPRLLTNGYYIWTEDSFLCDKDGNTTLSPSQTSVLYKENLVKIFRKKKRIRRSFSSLFNLSASESWLHGNTFGNADSSPNEDVWLEGVRRLETNHCNENGGGLDCSLMDNWESEKLNAESVKTSFSSHVTSRSPGENSHNLPPRSQFTASEPFQENILDHPKTSLLGEVSFQATLFAACLIISACARWFLGGIIASVFTCSLVITIAYVVKSFLLSLANSFKATTCTWFCQNLTTIQESL</sequence>
<proteinExistence type="predicted"/>
<dbReference type="AlphaFoldDB" id="A0A484GQS0"/>